<evidence type="ECO:0000256" key="1">
    <source>
        <dbReference type="ARBA" id="ARBA00022801"/>
    </source>
</evidence>
<dbReference type="InterPro" id="IPR017853">
    <property type="entry name" value="GH"/>
</dbReference>
<dbReference type="AlphaFoldDB" id="A0A1F5P374"/>
<dbReference type="EMBL" id="MFEN01000018">
    <property type="protein sequence ID" value="OGE84321.1"/>
    <property type="molecule type" value="Genomic_DNA"/>
</dbReference>
<organism evidence="4 5">
    <name type="scientific">Candidatus Doudnabacteria bacterium RIFCSPHIGHO2_01_FULL_49_9</name>
    <dbReference type="NCBI Taxonomy" id="1817827"/>
    <lineage>
        <taxon>Bacteria</taxon>
        <taxon>Candidatus Doudnaibacteriota</taxon>
    </lineage>
</organism>
<dbReference type="GO" id="GO:0004565">
    <property type="term" value="F:beta-galactosidase activity"/>
    <property type="evidence" value="ECO:0007669"/>
    <property type="project" value="InterPro"/>
</dbReference>
<feature type="domain" description="Glycoside hydrolase family 42 N-terminal" evidence="3">
    <location>
        <begin position="72"/>
        <end position="160"/>
    </location>
</feature>
<accession>A0A1F5P374</accession>
<dbReference type="InterPro" id="IPR013529">
    <property type="entry name" value="Glyco_hydro_42_N"/>
</dbReference>
<sequence>MIRFIKRVIILAILLAAAASWFFLRQFPPEPDPVFGLNFSLTHAQYLGFDWREMYIEILDEFQPKKLRVMALWEVVEPNRGDYNFQDIDYMVREAERRNVRIILTLGYKQPGWPECHQPGWAQNLDTHAKNEELLQFIGAVVERYKSSPAIFAWQIENEPFFVFGPDCEAVSGEQLEQEIAFVKRLDSRPIVLVDSGEKGTWLWAGKYGADIFGSTMYREAYHDKYGMYITYPIPGAFYRIKAGLLRTVYPDIDSVIGVELQGEPWFISSVFDTPWEEQKKKMNGQTLRDNAAYARRGGFAEHYFWGVEWWYWAKEKQNDPELWEAGKEIINPNS</sequence>
<evidence type="ECO:0000313" key="5">
    <source>
        <dbReference type="Proteomes" id="UP000176339"/>
    </source>
</evidence>
<comment type="caution">
    <text evidence="4">The sequence shown here is derived from an EMBL/GenBank/DDBJ whole genome shotgun (WGS) entry which is preliminary data.</text>
</comment>
<evidence type="ECO:0000259" key="3">
    <source>
        <dbReference type="Pfam" id="PF02449"/>
    </source>
</evidence>
<keyword evidence="2" id="KW-0326">Glycosidase</keyword>
<proteinExistence type="predicted"/>
<dbReference type="GO" id="GO:0009341">
    <property type="term" value="C:beta-galactosidase complex"/>
    <property type="evidence" value="ECO:0007669"/>
    <property type="project" value="InterPro"/>
</dbReference>
<evidence type="ECO:0000313" key="4">
    <source>
        <dbReference type="EMBL" id="OGE84321.1"/>
    </source>
</evidence>
<keyword evidence="1" id="KW-0378">Hydrolase</keyword>
<evidence type="ECO:0000256" key="2">
    <source>
        <dbReference type="ARBA" id="ARBA00023295"/>
    </source>
</evidence>
<protein>
    <recommendedName>
        <fullName evidence="3">Glycoside hydrolase family 42 N-terminal domain-containing protein</fullName>
    </recommendedName>
</protein>
<reference evidence="4 5" key="1">
    <citation type="journal article" date="2016" name="Nat. Commun.">
        <title>Thousands of microbial genomes shed light on interconnected biogeochemical processes in an aquifer system.</title>
        <authorList>
            <person name="Anantharaman K."/>
            <person name="Brown C.T."/>
            <person name="Hug L.A."/>
            <person name="Sharon I."/>
            <person name="Castelle C.J."/>
            <person name="Probst A.J."/>
            <person name="Thomas B.C."/>
            <person name="Singh A."/>
            <person name="Wilkins M.J."/>
            <person name="Karaoz U."/>
            <person name="Brodie E.L."/>
            <person name="Williams K.H."/>
            <person name="Hubbard S.S."/>
            <person name="Banfield J.F."/>
        </authorList>
    </citation>
    <scope>NUCLEOTIDE SEQUENCE [LARGE SCALE GENOMIC DNA]</scope>
</reference>
<dbReference type="SUPFAM" id="SSF51445">
    <property type="entry name" value="(Trans)glycosidases"/>
    <property type="match status" value="1"/>
</dbReference>
<dbReference type="GO" id="GO:0005975">
    <property type="term" value="P:carbohydrate metabolic process"/>
    <property type="evidence" value="ECO:0007669"/>
    <property type="project" value="InterPro"/>
</dbReference>
<dbReference type="Proteomes" id="UP000176339">
    <property type="component" value="Unassembled WGS sequence"/>
</dbReference>
<name>A0A1F5P374_9BACT</name>
<dbReference type="Pfam" id="PF02449">
    <property type="entry name" value="Glyco_hydro_42"/>
    <property type="match status" value="1"/>
</dbReference>
<gene>
    <name evidence="4" type="ORF">A2846_02750</name>
</gene>
<dbReference type="Gene3D" id="3.20.20.80">
    <property type="entry name" value="Glycosidases"/>
    <property type="match status" value="1"/>
</dbReference>